<dbReference type="EMBL" id="AMZH03000024">
    <property type="protein sequence ID" value="RRT86029.1"/>
    <property type="molecule type" value="Genomic_DNA"/>
</dbReference>
<comment type="caution">
    <text evidence="2">The sequence shown here is derived from an EMBL/GenBank/DDBJ whole genome shotgun (WGS) entry which is preliminary data.</text>
</comment>
<protein>
    <submittedName>
        <fullName evidence="2">Uncharacterized protein</fullName>
    </submittedName>
</protein>
<gene>
    <name evidence="2" type="ORF">B296_00002034</name>
</gene>
<dbReference type="InterPro" id="IPR036443">
    <property type="entry name" value="Znf_RanBP2_sf"/>
</dbReference>
<dbReference type="Proteomes" id="UP000287651">
    <property type="component" value="Unassembled WGS sequence"/>
</dbReference>
<evidence type="ECO:0000313" key="3">
    <source>
        <dbReference type="Proteomes" id="UP000287651"/>
    </source>
</evidence>
<accession>A0A427BC19</accession>
<dbReference type="AlphaFoldDB" id="A0A427BC19"/>
<feature type="compositionally biased region" description="Basic and acidic residues" evidence="1">
    <location>
        <begin position="1"/>
        <end position="15"/>
    </location>
</feature>
<reference evidence="2 3" key="1">
    <citation type="journal article" date="2014" name="Agronomy (Basel)">
        <title>A Draft Genome Sequence for Ensete ventricosum, the Drought-Tolerant Tree Against Hunger.</title>
        <authorList>
            <person name="Harrison J."/>
            <person name="Moore K.A."/>
            <person name="Paszkiewicz K."/>
            <person name="Jones T."/>
            <person name="Grant M."/>
            <person name="Ambacheew D."/>
            <person name="Muzemil S."/>
            <person name="Studholme D.J."/>
        </authorList>
    </citation>
    <scope>NUCLEOTIDE SEQUENCE [LARGE SCALE GENOMIC DNA]</scope>
</reference>
<evidence type="ECO:0000313" key="2">
    <source>
        <dbReference type="EMBL" id="RRT86029.1"/>
    </source>
</evidence>
<feature type="compositionally biased region" description="Basic and acidic residues" evidence="1">
    <location>
        <begin position="130"/>
        <end position="139"/>
    </location>
</feature>
<dbReference type="SUPFAM" id="SSF90209">
    <property type="entry name" value="Ran binding protein zinc finger-like"/>
    <property type="match status" value="1"/>
</dbReference>
<feature type="region of interest" description="Disordered" evidence="1">
    <location>
        <begin position="1"/>
        <end position="141"/>
    </location>
</feature>
<feature type="region of interest" description="Disordered" evidence="1">
    <location>
        <begin position="294"/>
        <end position="373"/>
    </location>
</feature>
<feature type="compositionally biased region" description="Basic residues" evidence="1">
    <location>
        <begin position="81"/>
        <end position="106"/>
    </location>
</feature>
<proteinExistence type="predicted"/>
<feature type="compositionally biased region" description="Low complexity" evidence="1">
    <location>
        <begin position="26"/>
        <end position="41"/>
    </location>
</feature>
<evidence type="ECO:0000256" key="1">
    <source>
        <dbReference type="SAM" id="MobiDB-lite"/>
    </source>
</evidence>
<sequence>MRSDTSQRSMRSTERDEAEETPPQEPSSSPSPRRAGAGPSSQDDEARVDTASEARLSESLGFRRYHPPPPPAPPRGGLQDRHRRRRWSPPSTRRRGGAAGAGRRRQPAVVAGLRCSTPATSGSGSFPRRQGLDGQHDPDAYSSMRQRIDRNSQGGRAEGRSAYGGPVSEGGYIHGNDPNLSLQEGDSVYHDPYCGNLNFARRTHCNNNNKHRYGPELSAPNHTSWRAFHHGSPSRTLDGIGHVLSHDSDRYGSLPPHGWGVVEDSRMPPPGCGAKFAGFKRRKREDYHDELEYRKGPQLHRPAAPEWDERDGDRDTQRRTMSSRGRWISRGRRCSPLVDRSLRGSFLGHGRDTVQRRGYRQFESQRKRRRSQH</sequence>
<feature type="compositionally biased region" description="Basic and acidic residues" evidence="1">
    <location>
        <begin position="44"/>
        <end position="56"/>
    </location>
</feature>
<name>A0A427BC19_ENSVE</name>
<organism evidence="2 3">
    <name type="scientific">Ensete ventricosum</name>
    <name type="common">Abyssinian banana</name>
    <name type="synonym">Musa ensete</name>
    <dbReference type="NCBI Taxonomy" id="4639"/>
    <lineage>
        <taxon>Eukaryota</taxon>
        <taxon>Viridiplantae</taxon>
        <taxon>Streptophyta</taxon>
        <taxon>Embryophyta</taxon>
        <taxon>Tracheophyta</taxon>
        <taxon>Spermatophyta</taxon>
        <taxon>Magnoliopsida</taxon>
        <taxon>Liliopsida</taxon>
        <taxon>Zingiberales</taxon>
        <taxon>Musaceae</taxon>
        <taxon>Ensete</taxon>
    </lineage>
</organism>